<dbReference type="RefSeq" id="WP_216327590.1">
    <property type="nucleotide sequence ID" value="NZ_JAHKRT010000010.1"/>
</dbReference>
<gene>
    <name evidence="2" type="ORF">KOF26_16270</name>
</gene>
<feature type="compositionally biased region" description="Gly residues" evidence="1">
    <location>
        <begin position="14"/>
        <end position="24"/>
    </location>
</feature>
<feature type="compositionally biased region" description="Basic and acidic residues" evidence="1">
    <location>
        <begin position="30"/>
        <end position="59"/>
    </location>
</feature>
<dbReference type="EMBL" id="JAHKRT010000010">
    <property type="protein sequence ID" value="MBU3079413.1"/>
    <property type="molecule type" value="Genomic_DNA"/>
</dbReference>
<keyword evidence="3" id="KW-1185">Reference proteome</keyword>
<reference evidence="2 3" key="1">
    <citation type="submission" date="2021-06" db="EMBL/GenBank/DDBJ databases">
        <title>Sphingomonas sp. XMGL2, whole genome shotgun sequencing project.</title>
        <authorList>
            <person name="Zhao G."/>
            <person name="Shen L."/>
        </authorList>
    </citation>
    <scope>NUCLEOTIDE SEQUENCE [LARGE SCALE GENOMIC DNA]</scope>
    <source>
        <strain evidence="2 3">XMGL2</strain>
    </source>
</reference>
<protein>
    <submittedName>
        <fullName evidence="2">Uncharacterized protein</fullName>
    </submittedName>
</protein>
<comment type="caution">
    <text evidence="2">The sequence shown here is derived from an EMBL/GenBank/DDBJ whole genome shotgun (WGS) entry which is preliminary data.</text>
</comment>
<feature type="compositionally biased region" description="Basic and acidic residues" evidence="1">
    <location>
        <begin position="1"/>
        <end position="11"/>
    </location>
</feature>
<evidence type="ECO:0000313" key="2">
    <source>
        <dbReference type="EMBL" id="MBU3079413.1"/>
    </source>
</evidence>
<dbReference type="Proteomes" id="UP000776276">
    <property type="component" value="Unassembled WGS sequence"/>
</dbReference>
<sequence length="59" mass="6206">MNDNTRSDGVSDTRGGGESQGGPWPGKQDAPAHPDKGVVTHVVRETEHAVNRGKDDKPG</sequence>
<evidence type="ECO:0000256" key="1">
    <source>
        <dbReference type="SAM" id="MobiDB-lite"/>
    </source>
</evidence>
<evidence type="ECO:0000313" key="3">
    <source>
        <dbReference type="Proteomes" id="UP000776276"/>
    </source>
</evidence>
<accession>A0ABS6BM85</accession>
<organism evidence="2 3">
    <name type="scientific">Sphingomonas quercus</name>
    <dbReference type="NCBI Taxonomy" id="2842451"/>
    <lineage>
        <taxon>Bacteria</taxon>
        <taxon>Pseudomonadati</taxon>
        <taxon>Pseudomonadota</taxon>
        <taxon>Alphaproteobacteria</taxon>
        <taxon>Sphingomonadales</taxon>
        <taxon>Sphingomonadaceae</taxon>
        <taxon>Sphingomonas</taxon>
    </lineage>
</organism>
<name>A0ABS6BM85_9SPHN</name>
<feature type="region of interest" description="Disordered" evidence="1">
    <location>
        <begin position="1"/>
        <end position="59"/>
    </location>
</feature>
<proteinExistence type="predicted"/>